<organism evidence="2 3">
    <name type="scientific">Sagittula marina</name>
    <dbReference type="NCBI Taxonomy" id="943940"/>
    <lineage>
        <taxon>Bacteria</taxon>
        <taxon>Pseudomonadati</taxon>
        <taxon>Pseudomonadota</taxon>
        <taxon>Alphaproteobacteria</taxon>
        <taxon>Rhodobacterales</taxon>
        <taxon>Roseobacteraceae</taxon>
        <taxon>Sagittula</taxon>
    </lineage>
</organism>
<dbReference type="Gene3D" id="2.40.50.180">
    <property type="entry name" value="CheA-289, Domain 4"/>
    <property type="match status" value="1"/>
</dbReference>
<feature type="domain" description="CheW-like" evidence="1">
    <location>
        <begin position="1"/>
        <end position="132"/>
    </location>
</feature>
<dbReference type="GO" id="GO:0005829">
    <property type="term" value="C:cytosol"/>
    <property type="evidence" value="ECO:0007669"/>
    <property type="project" value="TreeGrafter"/>
</dbReference>
<dbReference type="InterPro" id="IPR002545">
    <property type="entry name" value="CheW-lke_dom"/>
</dbReference>
<reference evidence="2 3" key="1">
    <citation type="submission" date="2020-08" db="EMBL/GenBank/DDBJ databases">
        <title>Genomic Encyclopedia of Type Strains, Phase IV (KMG-IV): sequencing the most valuable type-strain genomes for metagenomic binning, comparative biology and taxonomic classification.</title>
        <authorList>
            <person name="Goeker M."/>
        </authorList>
    </citation>
    <scope>NUCLEOTIDE SEQUENCE [LARGE SCALE GENOMIC DNA]</scope>
    <source>
        <strain evidence="2 3">DSM 102235</strain>
    </source>
</reference>
<gene>
    <name evidence="2" type="ORF">GGQ68_004880</name>
</gene>
<dbReference type="GO" id="GO:0006935">
    <property type="term" value="P:chemotaxis"/>
    <property type="evidence" value="ECO:0007669"/>
    <property type="project" value="InterPro"/>
</dbReference>
<keyword evidence="3" id="KW-1185">Reference proteome</keyword>
<dbReference type="PANTHER" id="PTHR22617">
    <property type="entry name" value="CHEMOTAXIS SENSOR HISTIDINE KINASE-RELATED"/>
    <property type="match status" value="1"/>
</dbReference>
<dbReference type="GO" id="GO:0007165">
    <property type="term" value="P:signal transduction"/>
    <property type="evidence" value="ECO:0007669"/>
    <property type="project" value="InterPro"/>
</dbReference>
<evidence type="ECO:0000259" key="1">
    <source>
        <dbReference type="PROSITE" id="PS50851"/>
    </source>
</evidence>
<dbReference type="PROSITE" id="PS50851">
    <property type="entry name" value="CHEW"/>
    <property type="match status" value="1"/>
</dbReference>
<sequence length="144" mass="15646">MALPADCLREILEPVAVTRVPQSTPFSSGLINVRGVVVPLTDLKVAFGMPRTDPDADTRMLVLDLPLNGETVTVAITADKVHEVTVLDVSTLDDVPSVGLRWPPEFVRGIGKQEDEFLLLPNLEAIFQQFCPKGIAAKQIEEGN</sequence>
<dbReference type="Gene3D" id="2.30.30.40">
    <property type="entry name" value="SH3 Domains"/>
    <property type="match status" value="1"/>
</dbReference>
<dbReference type="AlphaFoldDB" id="A0A7W6DSW4"/>
<dbReference type="Proteomes" id="UP000541426">
    <property type="component" value="Unassembled WGS sequence"/>
</dbReference>
<accession>A0A7W6DSW4</accession>
<protein>
    <submittedName>
        <fullName evidence="2">Purine-binding chemotaxis protein CheW</fullName>
    </submittedName>
</protein>
<dbReference type="SUPFAM" id="SSF50341">
    <property type="entry name" value="CheW-like"/>
    <property type="match status" value="1"/>
</dbReference>
<name>A0A7W6DSW4_9RHOB</name>
<evidence type="ECO:0000313" key="3">
    <source>
        <dbReference type="Proteomes" id="UP000541426"/>
    </source>
</evidence>
<dbReference type="Pfam" id="PF01584">
    <property type="entry name" value="CheW"/>
    <property type="match status" value="1"/>
</dbReference>
<comment type="caution">
    <text evidence="2">The sequence shown here is derived from an EMBL/GenBank/DDBJ whole genome shotgun (WGS) entry which is preliminary data.</text>
</comment>
<evidence type="ECO:0000313" key="2">
    <source>
        <dbReference type="EMBL" id="MBB3988523.1"/>
    </source>
</evidence>
<proteinExistence type="predicted"/>
<dbReference type="PANTHER" id="PTHR22617:SF23">
    <property type="entry name" value="CHEMOTAXIS PROTEIN CHEW"/>
    <property type="match status" value="1"/>
</dbReference>
<dbReference type="InterPro" id="IPR036061">
    <property type="entry name" value="CheW-like_dom_sf"/>
</dbReference>
<dbReference type="EMBL" id="JACIEJ010000027">
    <property type="protein sequence ID" value="MBB3988523.1"/>
    <property type="molecule type" value="Genomic_DNA"/>
</dbReference>
<dbReference type="SMART" id="SM00260">
    <property type="entry name" value="CheW"/>
    <property type="match status" value="1"/>
</dbReference>
<dbReference type="InterPro" id="IPR039315">
    <property type="entry name" value="CheW"/>
</dbReference>